<accession>A0ABT1SF75</accession>
<feature type="transmembrane region" description="Helical" evidence="1">
    <location>
        <begin position="27"/>
        <end position="46"/>
    </location>
</feature>
<evidence type="ECO:0000256" key="1">
    <source>
        <dbReference type="SAM" id="Phobius"/>
    </source>
</evidence>
<keyword evidence="1" id="KW-0812">Transmembrane</keyword>
<keyword evidence="1" id="KW-0472">Membrane</keyword>
<comment type="caution">
    <text evidence="2">The sequence shown here is derived from an EMBL/GenBank/DDBJ whole genome shotgun (WGS) entry which is preliminary data.</text>
</comment>
<dbReference type="RefSeq" id="WP_256312521.1">
    <property type="nucleotide sequence ID" value="NZ_JANGAC010000016.1"/>
</dbReference>
<feature type="transmembrane region" description="Helical" evidence="1">
    <location>
        <begin position="52"/>
        <end position="76"/>
    </location>
</feature>
<keyword evidence="3" id="KW-1185">Reference proteome</keyword>
<dbReference type="Proteomes" id="UP001524478">
    <property type="component" value="Unassembled WGS sequence"/>
</dbReference>
<evidence type="ECO:0000313" key="3">
    <source>
        <dbReference type="Proteomes" id="UP001524478"/>
    </source>
</evidence>
<dbReference type="EMBL" id="JANGAC010000016">
    <property type="protein sequence ID" value="MCQ4924930.1"/>
    <property type="molecule type" value="Genomic_DNA"/>
</dbReference>
<reference evidence="2 3" key="1">
    <citation type="submission" date="2022-06" db="EMBL/GenBank/DDBJ databases">
        <title>Isolation of gut microbiota from human fecal samples.</title>
        <authorList>
            <person name="Pamer E.G."/>
            <person name="Barat B."/>
            <person name="Waligurski E."/>
            <person name="Medina S."/>
            <person name="Paddock L."/>
            <person name="Mostad J."/>
        </authorList>
    </citation>
    <scope>NUCLEOTIDE SEQUENCE [LARGE SCALE GENOMIC DNA]</scope>
    <source>
        <strain evidence="2 3">DFI.7.95</strain>
    </source>
</reference>
<keyword evidence="1" id="KW-1133">Transmembrane helix</keyword>
<evidence type="ECO:0000313" key="2">
    <source>
        <dbReference type="EMBL" id="MCQ4924930.1"/>
    </source>
</evidence>
<organism evidence="2 3">
    <name type="scientific">Tissierella carlieri</name>
    <dbReference type="NCBI Taxonomy" id="689904"/>
    <lineage>
        <taxon>Bacteria</taxon>
        <taxon>Bacillati</taxon>
        <taxon>Bacillota</taxon>
        <taxon>Tissierellia</taxon>
        <taxon>Tissierellales</taxon>
        <taxon>Tissierellaceae</taxon>
        <taxon>Tissierella</taxon>
    </lineage>
</organism>
<gene>
    <name evidence="2" type="ORF">NE686_17645</name>
</gene>
<proteinExistence type="predicted"/>
<protein>
    <submittedName>
        <fullName evidence="2">Uncharacterized protein</fullName>
    </submittedName>
</protein>
<name>A0ABT1SF75_9FIRM</name>
<sequence length="91" mass="10687">MFVIILYIKLMLLLVKYTFKILAKTKLIYPFVIATLIELSIFNVQISETRLLYNSLLLISFIPLVKMIINSFIKIFNFIKLKVLKRAVIYG</sequence>